<gene>
    <name evidence="1" type="ORF">SAMN04488130_103135</name>
</gene>
<organism evidence="1 2">
    <name type="scientific">Flavobacterium urumqiense</name>
    <dbReference type="NCBI Taxonomy" id="935224"/>
    <lineage>
        <taxon>Bacteria</taxon>
        <taxon>Pseudomonadati</taxon>
        <taxon>Bacteroidota</taxon>
        <taxon>Flavobacteriia</taxon>
        <taxon>Flavobacteriales</taxon>
        <taxon>Flavobacteriaceae</taxon>
        <taxon>Flavobacterium</taxon>
    </lineage>
</organism>
<evidence type="ECO:0000313" key="2">
    <source>
        <dbReference type="Proteomes" id="UP000236737"/>
    </source>
</evidence>
<name>A0A1H5VAV9_9FLAO</name>
<dbReference type="EMBL" id="FNVP01000003">
    <property type="protein sequence ID" value="SEF84256.1"/>
    <property type="molecule type" value="Genomic_DNA"/>
</dbReference>
<evidence type="ECO:0000313" key="1">
    <source>
        <dbReference type="EMBL" id="SEF84256.1"/>
    </source>
</evidence>
<sequence length="136" mass="16067">MTKTKLYIILFFLGLGLQQSYSQNYKFKTSGFSVLEKNEKGKWGKWSDLDLVNILISLDTNKDRIVIYSQIIQLFEIIDYQATEENDTDIVYSFTCKDNNGEDCTVSIITRKKQDNRKQLYVNYENRIIVYNIFNM</sequence>
<protein>
    <submittedName>
        <fullName evidence="1">Uncharacterized protein</fullName>
    </submittedName>
</protein>
<accession>A0A1H5VAV9</accession>
<dbReference type="OrthoDB" id="1272076at2"/>
<dbReference type="AlphaFoldDB" id="A0A1H5VAV9"/>
<dbReference type="Proteomes" id="UP000236737">
    <property type="component" value="Unassembled WGS sequence"/>
</dbReference>
<reference evidence="2" key="1">
    <citation type="submission" date="2016-10" db="EMBL/GenBank/DDBJ databases">
        <authorList>
            <person name="Varghese N."/>
            <person name="Submissions S."/>
        </authorList>
    </citation>
    <scope>NUCLEOTIDE SEQUENCE [LARGE SCALE GENOMIC DNA]</scope>
    <source>
        <strain evidence="2">CGMCC 1.9230</strain>
    </source>
</reference>
<keyword evidence="2" id="KW-1185">Reference proteome</keyword>
<dbReference type="RefSeq" id="WP_103999221.1">
    <property type="nucleotide sequence ID" value="NZ_FNVP01000003.1"/>
</dbReference>
<proteinExistence type="predicted"/>